<keyword evidence="2" id="KW-0812">Transmembrane</keyword>
<reference evidence="4" key="1">
    <citation type="submission" date="2022-11" db="UniProtKB">
        <authorList>
            <consortium name="WormBaseParasite"/>
        </authorList>
    </citation>
    <scope>IDENTIFICATION</scope>
</reference>
<proteinExistence type="predicted"/>
<evidence type="ECO:0000313" key="3">
    <source>
        <dbReference type="Proteomes" id="UP000887540"/>
    </source>
</evidence>
<keyword evidence="2" id="KW-0472">Membrane</keyword>
<feature type="compositionally biased region" description="Low complexity" evidence="1">
    <location>
        <begin position="203"/>
        <end position="212"/>
    </location>
</feature>
<feature type="transmembrane region" description="Helical" evidence="2">
    <location>
        <begin position="76"/>
        <end position="104"/>
    </location>
</feature>
<accession>A0A914CTT3</accession>
<protein>
    <submittedName>
        <fullName evidence="4">Uncharacterized protein</fullName>
    </submittedName>
</protein>
<organism evidence="3 4">
    <name type="scientific">Acrobeloides nanus</name>
    <dbReference type="NCBI Taxonomy" id="290746"/>
    <lineage>
        <taxon>Eukaryota</taxon>
        <taxon>Metazoa</taxon>
        <taxon>Ecdysozoa</taxon>
        <taxon>Nematoda</taxon>
        <taxon>Chromadorea</taxon>
        <taxon>Rhabditida</taxon>
        <taxon>Tylenchina</taxon>
        <taxon>Cephalobomorpha</taxon>
        <taxon>Cephaloboidea</taxon>
        <taxon>Cephalobidae</taxon>
        <taxon>Acrobeloides</taxon>
    </lineage>
</organism>
<dbReference type="Proteomes" id="UP000887540">
    <property type="component" value="Unplaced"/>
</dbReference>
<feature type="compositionally biased region" description="Low complexity" evidence="1">
    <location>
        <begin position="173"/>
        <end position="189"/>
    </location>
</feature>
<feature type="region of interest" description="Disordered" evidence="1">
    <location>
        <begin position="173"/>
        <end position="235"/>
    </location>
</feature>
<keyword evidence="2" id="KW-1133">Transmembrane helix</keyword>
<feature type="compositionally biased region" description="Basic and acidic residues" evidence="1">
    <location>
        <begin position="190"/>
        <end position="202"/>
    </location>
</feature>
<dbReference type="AlphaFoldDB" id="A0A914CTT3"/>
<feature type="compositionally biased region" description="Pro residues" evidence="1">
    <location>
        <begin position="218"/>
        <end position="235"/>
    </location>
</feature>
<name>A0A914CTT3_9BILA</name>
<evidence type="ECO:0000256" key="2">
    <source>
        <dbReference type="SAM" id="Phobius"/>
    </source>
</evidence>
<dbReference type="WBParaSite" id="ACRNAN_scaffold1368.g20729.t1">
    <property type="protein sequence ID" value="ACRNAN_scaffold1368.g20729.t1"/>
    <property type="gene ID" value="ACRNAN_scaffold1368.g20729"/>
</dbReference>
<keyword evidence="3" id="KW-1185">Reference proteome</keyword>
<evidence type="ECO:0000256" key="1">
    <source>
        <dbReference type="SAM" id="MobiDB-lite"/>
    </source>
</evidence>
<evidence type="ECO:0000313" key="4">
    <source>
        <dbReference type="WBParaSite" id="ACRNAN_scaffold1368.g20729.t1"/>
    </source>
</evidence>
<feature type="transmembrane region" description="Helical" evidence="2">
    <location>
        <begin position="12"/>
        <end position="32"/>
    </location>
</feature>
<feature type="transmembrane region" description="Helical" evidence="2">
    <location>
        <begin position="44"/>
        <end position="64"/>
    </location>
</feature>
<sequence>MSTELIHKGCSILVIALKLAAFVCMMISHILHDVNNEVDHKDGVFLPAFILMGLGTLLLIPSVLHQCITVKKKIMIASLLILVVLSVIFVLAIAEVLLLSMHIYNHPKGGDVCVRCSIDTSDVCIHDAHMVISFQKARSARLQRLGKAANWCTNREEDPSAINYQKLMTKSVSTSEESATLTEEPTTTESSRHSKYNEKLKSSSDGTSAASGGEYGRLPPPGFRKPSPPNSPPRG</sequence>